<dbReference type="PANTHER" id="PTHR10093">
    <property type="entry name" value="IRON-SULFUR CLUSTER ASSEMBLY ENZYME NIFU HOMOLOG"/>
    <property type="match status" value="1"/>
</dbReference>
<dbReference type="Proteomes" id="UP000779809">
    <property type="component" value="Unassembled WGS sequence"/>
</dbReference>
<feature type="domain" description="NIF system FeS cluster assembly NifU N-terminal" evidence="1">
    <location>
        <begin position="1"/>
        <end position="115"/>
    </location>
</feature>
<proteinExistence type="predicted"/>
<name>A0A932A6H7_9BACT</name>
<dbReference type="GO" id="GO:0005506">
    <property type="term" value="F:iron ion binding"/>
    <property type="evidence" value="ECO:0007669"/>
    <property type="project" value="InterPro"/>
</dbReference>
<dbReference type="GO" id="GO:0016226">
    <property type="term" value="P:iron-sulfur cluster assembly"/>
    <property type="evidence" value="ECO:0007669"/>
    <property type="project" value="InterPro"/>
</dbReference>
<accession>A0A932A6H7</accession>
<comment type="caution">
    <text evidence="2">The sequence shown here is derived from an EMBL/GenBank/DDBJ whole genome shotgun (WGS) entry which is preliminary data.</text>
</comment>
<dbReference type="Gene3D" id="3.90.1010.10">
    <property type="match status" value="1"/>
</dbReference>
<dbReference type="AlphaFoldDB" id="A0A932A6H7"/>
<organism evidence="2 3">
    <name type="scientific">Candidatus Korobacter versatilis</name>
    <dbReference type="NCBI Taxonomy" id="658062"/>
    <lineage>
        <taxon>Bacteria</taxon>
        <taxon>Pseudomonadati</taxon>
        <taxon>Acidobacteriota</taxon>
        <taxon>Terriglobia</taxon>
        <taxon>Terriglobales</taxon>
        <taxon>Candidatus Korobacteraceae</taxon>
        <taxon>Candidatus Korobacter</taxon>
    </lineage>
</organism>
<evidence type="ECO:0000313" key="3">
    <source>
        <dbReference type="Proteomes" id="UP000779809"/>
    </source>
</evidence>
<dbReference type="EMBL" id="JACPNR010000004">
    <property type="protein sequence ID" value="MBI2677462.1"/>
    <property type="molecule type" value="Genomic_DNA"/>
</dbReference>
<dbReference type="SUPFAM" id="SSF82649">
    <property type="entry name" value="SufE/NifU"/>
    <property type="match status" value="1"/>
</dbReference>
<dbReference type="Pfam" id="PF01592">
    <property type="entry name" value="NifU_N"/>
    <property type="match status" value="1"/>
</dbReference>
<sequence length="117" mass="12274">MYSPQLIDHFEHPRNVGAVLSPDAQARVENPACGDVLTLSLRIDAGRIVEAKYQVKGCVAAIGCGSALTELLAGRSIQDARGLDRAAIQSAVGGLPPASEHASHLAWDALQGALRHL</sequence>
<gene>
    <name evidence="2" type="ORF">HYX28_01630</name>
</gene>
<dbReference type="GO" id="GO:0051536">
    <property type="term" value="F:iron-sulfur cluster binding"/>
    <property type="evidence" value="ECO:0007669"/>
    <property type="project" value="InterPro"/>
</dbReference>
<evidence type="ECO:0000259" key="1">
    <source>
        <dbReference type="Pfam" id="PF01592"/>
    </source>
</evidence>
<dbReference type="CDD" id="cd06664">
    <property type="entry name" value="IscU_like"/>
    <property type="match status" value="1"/>
</dbReference>
<protein>
    <submittedName>
        <fullName evidence="2">Iron-sulfur cluster assembly scaffold protein</fullName>
    </submittedName>
</protein>
<dbReference type="InterPro" id="IPR002871">
    <property type="entry name" value="NIF_FeS_clus_asmbl_NifU_N"/>
</dbReference>
<evidence type="ECO:0000313" key="2">
    <source>
        <dbReference type="EMBL" id="MBI2677462.1"/>
    </source>
</evidence>
<reference evidence="2" key="1">
    <citation type="submission" date="2020-07" db="EMBL/GenBank/DDBJ databases">
        <title>Huge and variable diversity of episymbiotic CPR bacteria and DPANN archaea in groundwater ecosystems.</title>
        <authorList>
            <person name="He C.Y."/>
            <person name="Keren R."/>
            <person name="Whittaker M."/>
            <person name="Farag I.F."/>
            <person name="Doudna J."/>
            <person name="Cate J.H.D."/>
            <person name="Banfield J.F."/>
        </authorList>
    </citation>
    <scope>NUCLEOTIDE SEQUENCE</scope>
    <source>
        <strain evidence="2">NC_groundwater_580_Pr5_B-0.1um_64_19</strain>
    </source>
</reference>